<name>A0A1Y2EC20_9PEZI</name>
<keyword evidence="4 7" id="KW-0326">Glycosidase</keyword>
<sequence>MLAALIGCASLANGVAILNNFKRETSSAILAGFNADPNIAVFGNTYYIYPTTDGDPGWNAKDFYVWSSKDLVQWSRSEKPILTFNQANTDPEVPKVPWANNDAWAPTIIERSGKYYFYFSGNNTAYSDDVQKTIGVAVASSPTGPFVPQAKAMIYNNEAVTATVAIDPAAFLDPVSGKYYLFWGNNKALYAELNDDMLSIKQDTLAAVAWDGTFPAENEYFEAPFMVYRDGLYHFTYSIDDTRSVNYRVGYATSSKISGPYTYHGIALQKDEAGGLLATGHQSIINVPGTSDWYICYHYYSSNGGDGTKRQVTIDVLNFNANTGLINVVKPTVGGVPAQTIP</sequence>
<protein>
    <submittedName>
        <fullName evidence="8">Glycosyl hydrolase</fullName>
    </submittedName>
</protein>
<comment type="caution">
    <text evidence="8">The sequence shown here is derived from an EMBL/GenBank/DDBJ whole genome shotgun (WGS) entry which is preliminary data.</text>
</comment>
<dbReference type="Gene3D" id="2.115.10.20">
    <property type="entry name" value="Glycosyl hydrolase domain, family 43"/>
    <property type="match status" value="1"/>
</dbReference>
<gene>
    <name evidence="8" type="ORF">BCR38DRAFT_335754</name>
</gene>
<evidence type="ECO:0000256" key="5">
    <source>
        <dbReference type="PIRSR" id="PIRSR606710-1"/>
    </source>
</evidence>
<evidence type="ECO:0000256" key="7">
    <source>
        <dbReference type="RuleBase" id="RU361187"/>
    </source>
</evidence>
<feature type="site" description="Important for catalytic activity, responsible for pKa modulation of the active site Glu and correct orientation of both the proton donor and substrate" evidence="6">
    <location>
        <position position="167"/>
    </location>
</feature>
<evidence type="ECO:0000256" key="4">
    <source>
        <dbReference type="ARBA" id="ARBA00023295"/>
    </source>
</evidence>
<feature type="active site" description="Proton acceptor" evidence="5">
    <location>
        <position position="36"/>
    </location>
</feature>
<evidence type="ECO:0000256" key="3">
    <source>
        <dbReference type="ARBA" id="ARBA00023277"/>
    </source>
</evidence>
<dbReference type="RefSeq" id="XP_040719398.1">
    <property type="nucleotide sequence ID" value="XM_040855404.1"/>
</dbReference>
<evidence type="ECO:0000256" key="1">
    <source>
        <dbReference type="ARBA" id="ARBA00009865"/>
    </source>
</evidence>
<keyword evidence="2 7" id="KW-0378">Hydrolase</keyword>
<evidence type="ECO:0000313" key="9">
    <source>
        <dbReference type="Proteomes" id="UP000193689"/>
    </source>
</evidence>
<dbReference type="GO" id="GO:0005975">
    <property type="term" value="P:carbohydrate metabolic process"/>
    <property type="evidence" value="ECO:0007669"/>
    <property type="project" value="InterPro"/>
</dbReference>
<feature type="active site" description="Proton donor" evidence="5">
    <location>
        <position position="222"/>
    </location>
</feature>
<dbReference type="OrthoDB" id="19657at2759"/>
<keyword evidence="9" id="KW-1185">Reference proteome</keyword>
<comment type="similarity">
    <text evidence="1 7">Belongs to the glycosyl hydrolase 43 family.</text>
</comment>
<evidence type="ECO:0000256" key="6">
    <source>
        <dbReference type="PIRSR" id="PIRSR606710-2"/>
    </source>
</evidence>
<dbReference type="InterPro" id="IPR052176">
    <property type="entry name" value="Glycosyl_Hydrlase_43_Enz"/>
</dbReference>
<dbReference type="EMBL" id="MCFJ01000003">
    <property type="protein sequence ID" value="ORY69111.1"/>
    <property type="molecule type" value="Genomic_DNA"/>
</dbReference>
<dbReference type="PANTHER" id="PTHR43772">
    <property type="entry name" value="ENDO-1,4-BETA-XYLANASE"/>
    <property type="match status" value="1"/>
</dbReference>
<evidence type="ECO:0000313" key="8">
    <source>
        <dbReference type="EMBL" id="ORY69111.1"/>
    </source>
</evidence>
<dbReference type="InterPro" id="IPR006710">
    <property type="entry name" value="Glyco_hydro_43"/>
</dbReference>
<evidence type="ECO:0000256" key="2">
    <source>
        <dbReference type="ARBA" id="ARBA00022801"/>
    </source>
</evidence>
<dbReference type="PANTHER" id="PTHR43772:SF2">
    <property type="entry name" value="PUTATIVE (AFU_ORTHOLOGUE AFUA_2G04480)-RELATED"/>
    <property type="match status" value="1"/>
</dbReference>
<organism evidence="8 9">
    <name type="scientific">Pseudomassariella vexata</name>
    <dbReference type="NCBI Taxonomy" id="1141098"/>
    <lineage>
        <taxon>Eukaryota</taxon>
        <taxon>Fungi</taxon>
        <taxon>Dikarya</taxon>
        <taxon>Ascomycota</taxon>
        <taxon>Pezizomycotina</taxon>
        <taxon>Sordariomycetes</taxon>
        <taxon>Xylariomycetidae</taxon>
        <taxon>Amphisphaeriales</taxon>
        <taxon>Pseudomassariaceae</taxon>
        <taxon>Pseudomassariella</taxon>
    </lineage>
</organism>
<reference evidence="8 9" key="1">
    <citation type="submission" date="2016-07" db="EMBL/GenBank/DDBJ databases">
        <title>Pervasive Adenine N6-methylation of Active Genes in Fungi.</title>
        <authorList>
            <consortium name="DOE Joint Genome Institute"/>
            <person name="Mondo S.J."/>
            <person name="Dannebaum R.O."/>
            <person name="Kuo R.C."/>
            <person name="Labutti K."/>
            <person name="Haridas S."/>
            <person name="Kuo A."/>
            <person name="Salamov A."/>
            <person name="Ahrendt S.R."/>
            <person name="Lipzen A."/>
            <person name="Sullivan W."/>
            <person name="Andreopoulos W.B."/>
            <person name="Clum A."/>
            <person name="Lindquist E."/>
            <person name="Daum C."/>
            <person name="Ramamoorthy G.K."/>
            <person name="Gryganskyi A."/>
            <person name="Culley D."/>
            <person name="Magnuson J.K."/>
            <person name="James T.Y."/>
            <person name="O'Malley M.A."/>
            <person name="Stajich J.E."/>
            <person name="Spatafora J.W."/>
            <person name="Visel A."/>
            <person name="Grigoriev I.V."/>
        </authorList>
    </citation>
    <scope>NUCLEOTIDE SEQUENCE [LARGE SCALE GENOMIC DNA]</scope>
    <source>
        <strain evidence="8 9">CBS 129021</strain>
    </source>
</reference>
<dbReference type="Proteomes" id="UP000193689">
    <property type="component" value="Unassembled WGS sequence"/>
</dbReference>
<accession>A0A1Y2EC20</accession>
<dbReference type="InParanoid" id="A0A1Y2EC20"/>
<dbReference type="STRING" id="1141098.A0A1Y2EC20"/>
<dbReference type="InterPro" id="IPR023296">
    <property type="entry name" value="Glyco_hydro_beta-prop_sf"/>
</dbReference>
<dbReference type="GeneID" id="63771616"/>
<dbReference type="SUPFAM" id="SSF75005">
    <property type="entry name" value="Arabinanase/levansucrase/invertase"/>
    <property type="match status" value="1"/>
</dbReference>
<dbReference type="AlphaFoldDB" id="A0A1Y2EC20"/>
<dbReference type="GO" id="GO:0004553">
    <property type="term" value="F:hydrolase activity, hydrolyzing O-glycosyl compounds"/>
    <property type="evidence" value="ECO:0007669"/>
    <property type="project" value="InterPro"/>
</dbReference>
<dbReference type="Pfam" id="PF04616">
    <property type="entry name" value="Glyco_hydro_43"/>
    <property type="match status" value="1"/>
</dbReference>
<proteinExistence type="inferred from homology"/>
<keyword evidence="3" id="KW-0119">Carbohydrate metabolism</keyword>